<keyword evidence="5" id="KW-0132">Cell division</keyword>
<evidence type="ECO:0000256" key="15">
    <source>
        <dbReference type="ARBA" id="ARBA00078349"/>
    </source>
</evidence>
<evidence type="ECO:0000256" key="4">
    <source>
        <dbReference type="ARBA" id="ARBA00013928"/>
    </source>
</evidence>
<dbReference type="GO" id="GO:0031145">
    <property type="term" value="P:anaphase-promoting complex-dependent catabolic process"/>
    <property type="evidence" value="ECO:0007669"/>
    <property type="project" value="InterPro"/>
</dbReference>
<keyword evidence="11" id="KW-0539">Nucleus</keyword>
<dbReference type="InterPro" id="IPR024991">
    <property type="entry name" value="RING-H2_APC11"/>
</dbReference>
<evidence type="ECO:0000256" key="5">
    <source>
        <dbReference type="ARBA" id="ARBA00022618"/>
    </source>
</evidence>
<dbReference type="Gene3D" id="3.30.40.10">
    <property type="entry name" value="Zinc/RING finger domain, C3HC4 (zinc finger)"/>
    <property type="match status" value="1"/>
</dbReference>
<evidence type="ECO:0000259" key="18">
    <source>
        <dbReference type="PROSITE" id="PS50089"/>
    </source>
</evidence>
<keyword evidence="7 16" id="KW-0863">Zinc-finger</keyword>
<evidence type="ECO:0000256" key="16">
    <source>
        <dbReference type="PROSITE-ProRule" id="PRU00175"/>
    </source>
</evidence>
<evidence type="ECO:0000256" key="3">
    <source>
        <dbReference type="ARBA" id="ARBA00009273"/>
    </source>
</evidence>
<feature type="domain" description="RING-type" evidence="18">
    <location>
        <begin position="71"/>
        <end position="114"/>
    </location>
</feature>
<dbReference type="WBParaSite" id="PSAMB.scaffold3884size16530.g22803.t1">
    <property type="protein sequence ID" value="PSAMB.scaffold3884size16530.g22803.t1"/>
    <property type="gene ID" value="PSAMB.scaffold3884size16530.g22803"/>
</dbReference>
<evidence type="ECO:0000256" key="6">
    <source>
        <dbReference type="ARBA" id="ARBA00022723"/>
    </source>
</evidence>
<evidence type="ECO:0000313" key="20">
    <source>
        <dbReference type="WBParaSite" id="PSAMB.scaffold3884size16530.g22803.t1"/>
    </source>
</evidence>
<dbReference type="PROSITE" id="PS50089">
    <property type="entry name" value="ZF_RING_2"/>
    <property type="match status" value="1"/>
</dbReference>
<organism evidence="19 20">
    <name type="scientific">Plectus sambesii</name>
    <dbReference type="NCBI Taxonomy" id="2011161"/>
    <lineage>
        <taxon>Eukaryota</taxon>
        <taxon>Metazoa</taxon>
        <taxon>Ecdysozoa</taxon>
        <taxon>Nematoda</taxon>
        <taxon>Chromadorea</taxon>
        <taxon>Plectida</taxon>
        <taxon>Plectina</taxon>
        <taxon>Plectoidea</taxon>
        <taxon>Plectidae</taxon>
        <taxon>Plectus</taxon>
    </lineage>
</organism>
<proteinExistence type="inferred from homology"/>
<dbReference type="InterPro" id="IPR001841">
    <property type="entry name" value="Znf_RING"/>
</dbReference>
<dbReference type="AlphaFoldDB" id="A0A914WDT9"/>
<dbReference type="GO" id="GO:0051301">
    <property type="term" value="P:cell division"/>
    <property type="evidence" value="ECO:0007669"/>
    <property type="project" value="UniProtKB-KW"/>
</dbReference>
<dbReference type="GO" id="GO:0097602">
    <property type="term" value="F:cullin family protein binding"/>
    <property type="evidence" value="ECO:0007669"/>
    <property type="project" value="InterPro"/>
</dbReference>
<protein>
    <recommendedName>
        <fullName evidence="4">Anaphase-promoting complex subunit 11</fullName>
    </recommendedName>
    <alternativeName>
        <fullName evidence="15">Cyclosome subunit 11</fullName>
    </alternativeName>
</protein>
<dbReference type="InterPro" id="IPR051031">
    <property type="entry name" value="RING-box_E3_Ubiquitin_Ligase"/>
</dbReference>
<evidence type="ECO:0000256" key="14">
    <source>
        <dbReference type="ARBA" id="ARBA00062360"/>
    </source>
</evidence>
<comment type="similarity">
    <text evidence="3">Belongs to the RING-box family.</text>
</comment>
<keyword evidence="10" id="KW-0862">Zinc</keyword>
<evidence type="ECO:0000313" key="19">
    <source>
        <dbReference type="Proteomes" id="UP000887566"/>
    </source>
</evidence>
<evidence type="ECO:0000256" key="10">
    <source>
        <dbReference type="ARBA" id="ARBA00022833"/>
    </source>
</evidence>
<evidence type="ECO:0000256" key="9">
    <source>
        <dbReference type="ARBA" id="ARBA00022786"/>
    </source>
</evidence>
<keyword evidence="12" id="KW-0131">Cell cycle</keyword>
<keyword evidence="8" id="KW-0498">Mitosis</keyword>
<comment type="function">
    <text evidence="13">Together with the cullin protein ANAPC2, constitutes the catalytic component of the anaphase promoting complex/cyclosome (APC/C), a cell cycle-regulated E3 ubiquitin ligase that controls progression through mitosis and the G1 phase of the cell cycle. The APC/C complex acts by mediating ubiquitination and subsequent degradation of target proteins: it mainly mediates the formation of 'Lys-11'-linked polyubiquitin chains and, to a lower extent, the formation of 'Lys-48'- and 'Lys-63'-linked polyubiquitin chains. The APC/C complex catalyzes assembly of branched 'Lys-11'-/'Lys-48'-linked branched ubiquitin chains on target proteins. May recruit the E2 ubiquitin-conjugating enzymes to the complex.</text>
</comment>
<evidence type="ECO:0000256" key="13">
    <source>
        <dbReference type="ARBA" id="ARBA00054113"/>
    </source>
</evidence>
<name>A0A914WDT9_9BILA</name>
<reference evidence="20" key="1">
    <citation type="submission" date="2022-11" db="UniProtKB">
        <authorList>
            <consortium name="WormBaseParasite"/>
        </authorList>
    </citation>
    <scope>IDENTIFICATION</scope>
</reference>
<feature type="region of interest" description="Disordered" evidence="17">
    <location>
        <begin position="1"/>
        <end position="22"/>
    </location>
</feature>
<sequence>MMKMEENVPPPPQLTPTLMSSSSSSAIDIKPFQSKTRLKVRIKKWNAVANWKWVANDDSCGICRMAFDACCGECKTPGDDCPLVWGHCSHPFHMHCIVKWLESQSGVQQCPMCRQEWKFSQAK</sequence>
<evidence type="ECO:0000256" key="8">
    <source>
        <dbReference type="ARBA" id="ARBA00022776"/>
    </source>
</evidence>
<keyword evidence="19" id="KW-1185">Reference proteome</keyword>
<dbReference type="CDD" id="cd16456">
    <property type="entry name" value="RING-H2_APC11"/>
    <property type="match status" value="1"/>
</dbReference>
<dbReference type="InterPro" id="IPR013083">
    <property type="entry name" value="Znf_RING/FYVE/PHD"/>
</dbReference>
<evidence type="ECO:0000256" key="12">
    <source>
        <dbReference type="ARBA" id="ARBA00023306"/>
    </source>
</evidence>
<dbReference type="GO" id="GO:0008270">
    <property type="term" value="F:zinc ion binding"/>
    <property type="evidence" value="ECO:0007669"/>
    <property type="project" value="UniProtKB-KW"/>
</dbReference>
<keyword evidence="9" id="KW-0833">Ubl conjugation pathway</keyword>
<evidence type="ECO:0000256" key="2">
    <source>
        <dbReference type="ARBA" id="ARBA00004906"/>
    </source>
</evidence>
<accession>A0A914WDT9</accession>
<evidence type="ECO:0000256" key="17">
    <source>
        <dbReference type="SAM" id="MobiDB-lite"/>
    </source>
</evidence>
<evidence type="ECO:0000256" key="1">
    <source>
        <dbReference type="ARBA" id="ARBA00004123"/>
    </source>
</evidence>
<evidence type="ECO:0000256" key="11">
    <source>
        <dbReference type="ARBA" id="ARBA00023242"/>
    </source>
</evidence>
<comment type="subcellular location">
    <subcellularLocation>
        <location evidence="1">Nucleus</location>
    </subcellularLocation>
</comment>
<comment type="pathway">
    <text evidence="2">Protein modification; protein ubiquitination.</text>
</comment>
<dbReference type="GO" id="GO:0061630">
    <property type="term" value="F:ubiquitin protein ligase activity"/>
    <property type="evidence" value="ECO:0007669"/>
    <property type="project" value="InterPro"/>
</dbReference>
<dbReference type="Proteomes" id="UP000887566">
    <property type="component" value="Unplaced"/>
</dbReference>
<comment type="subunit">
    <text evidence="14">The mammalian APC/C is composed at least of 14 distinct subunits ANAPC1, ANAPC2, CDC27/APC3, ANAPC4, ANAPC5, CDC16/APC6, ANAPC7, CDC23/APC8, ANAPC10, ANAPC11, CDC26/APC12, ANAPC13, ANAPC15 and ANAPC16 that assemble into a complex of at least 19 chains with a combined molecular mass of around 1.2 MDa; APC/C interacts with FZR1 and FBXO5. Interacts with the cullin domain of ANAPC2. Interacts with UBE2D2.</text>
</comment>
<evidence type="ECO:0000256" key="7">
    <source>
        <dbReference type="ARBA" id="ARBA00022771"/>
    </source>
</evidence>
<dbReference type="Pfam" id="PF12861">
    <property type="entry name" value="zf-ANAPC11"/>
    <property type="match status" value="1"/>
</dbReference>
<dbReference type="PANTHER" id="PTHR11210">
    <property type="entry name" value="RING BOX"/>
    <property type="match status" value="1"/>
</dbReference>
<keyword evidence="6" id="KW-0479">Metal-binding</keyword>
<dbReference type="GO" id="GO:0005680">
    <property type="term" value="C:anaphase-promoting complex"/>
    <property type="evidence" value="ECO:0007669"/>
    <property type="project" value="InterPro"/>
</dbReference>
<dbReference type="FunFam" id="3.30.40.10:FF:000111">
    <property type="entry name" value="Anaphase-promoting complex subunit 11"/>
    <property type="match status" value="1"/>
</dbReference>
<dbReference type="SUPFAM" id="SSF57850">
    <property type="entry name" value="RING/U-box"/>
    <property type="match status" value="1"/>
</dbReference>